<proteinExistence type="inferred from homology"/>
<comment type="caution">
    <text evidence="11">The sequence shown here is derived from an EMBL/GenBank/DDBJ whole genome shotgun (WGS) entry which is preliminary data.</text>
</comment>
<keyword evidence="6" id="KW-0804">Transcription</keyword>
<feature type="compositionally biased region" description="Basic residues" evidence="9">
    <location>
        <begin position="399"/>
        <end position="415"/>
    </location>
</feature>
<keyword evidence="4" id="KW-0805">Transcription regulation</keyword>
<evidence type="ECO:0000256" key="4">
    <source>
        <dbReference type="ARBA" id="ARBA00023015"/>
    </source>
</evidence>
<dbReference type="InterPro" id="IPR001357">
    <property type="entry name" value="BRCT_dom"/>
</dbReference>
<evidence type="ECO:0000256" key="7">
    <source>
        <dbReference type="ARBA" id="ARBA00023242"/>
    </source>
</evidence>
<evidence type="ECO:0000256" key="6">
    <source>
        <dbReference type="ARBA" id="ARBA00023163"/>
    </source>
</evidence>
<evidence type="ECO:0000256" key="5">
    <source>
        <dbReference type="ARBA" id="ARBA00023159"/>
    </source>
</evidence>
<dbReference type="SUPFAM" id="SSF52113">
    <property type="entry name" value="BRCT domain"/>
    <property type="match status" value="1"/>
</dbReference>
<dbReference type="InterPro" id="IPR039595">
    <property type="entry name" value="TE2IP/Rap1"/>
</dbReference>
<evidence type="ECO:0000256" key="2">
    <source>
        <dbReference type="ARBA" id="ARBA00022454"/>
    </source>
</evidence>
<evidence type="ECO:0000259" key="10">
    <source>
        <dbReference type="PROSITE" id="PS50172"/>
    </source>
</evidence>
<comment type="subunit">
    <text evidence="8">Homodimer.</text>
</comment>
<dbReference type="Pfam" id="PF11626">
    <property type="entry name" value="Rap1_C"/>
    <property type="match status" value="1"/>
</dbReference>
<accession>A0A9W4TV99</accession>
<feature type="compositionally biased region" description="Low complexity" evidence="9">
    <location>
        <begin position="33"/>
        <end position="55"/>
    </location>
</feature>
<sequence>MNFSYGFNSDAAEAAAQAAVLHQQLQNTRKAHVQQAQQQQQHHQNLYQQQQHQQQSNPYYQHRNVIFADKQNRSLLFYIKPNDPLKSKYKNLIIQYGGVVIDDPGASTTTIYLSNTDPLTTSFKWIDDSIAQNTLLPMSAYQIDNSSFDDMIALGQIPDEPLVKKGKGTSRFTPEQDSYIIEQIRANPTLRNSHKFFDKLSTHPTLRGHTGNSIRSRYRRHLSKDLIYIYKQGPDGKMIKDENGEYIKVSLEQIETLKKKFTPEDDYQLCMEAVQYQREKCESDGREFDINDDIEPTFSFYNTMYRKNSSHSVHSWRDRFRRHVTRGTIPKYIEYYDKCIKDKVQPNVLTRLNKYTEKPKESTESQATESKTTESKATEPKATEPNVTESTATASKATKSTKTKVIKPKATKKSKAKTDSNNLKKLNEEINKSEIDDSLLVRQAGDQHIEVPKLADLADDSQDKEETQQTQKTDIFSQLQSQVPNCELKYIPKEADLDDLINDEFYEFIDSDLSKQIESIVRISDESKTVEELFSKLGKIGFTNSLICHLILATGCDTKLLGIIANIFIQNLRDYVTKDYDKPTFKLLRFGDIPGVWDDNLDFMLNKGKFDQLLQYQSRIAIDQRKEFLKGLEMFGLD</sequence>
<dbReference type="InterPro" id="IPR009057">
    <property type="entry name" value="Homeodomain-like_sf"/>
</dbReference>
<dbReference type="SUPFAM" id="SSF46689">
    <property type="entry name" value="Homeodomain-like"/>
    <property type="match status" value="2"/>
</dbReference>
<dbReference type="AlphaFoldDB" id="A0A9W4TV99"/>
<evidence type="ECO:0000256" key="8">
    <source>
        <dbReference type="RuleBase" id="RU367107"/>
    </source>
</evidence>
<dbReference type="GO" id="GO:0070187">
    <property type="term" value="C:shelterin complex"/>
    <property type="evidence" value="ECO:0007669"/>
    <property type="project" value="TreeGrafter"/>
</dbReference>
<dbReference type="InterPro" id="IPR036420">
    <property type="entry name" value="BRCT_dom_sf"/>
</dbReference>
<keyword evidence="5" id="KW-0010">Activator</keyword>
<dbReference type="Proteomes" id="UP001152885">
    <property type="component" value="Unassembled WGS sequence"/>
</dbReference>
<reference evidence="11" key="1">
    <citation type="submission" date="2022-12" db="EMBL/GenBank/DDBJ databases">
        <authorList>
            <person name="Brejova B."/>
        </authorList>
    </citation>
    <scope>NUCLEOTIDE SEQUENCE</scope>
</reference>
<feature type="compositionally biased region" description="Basic and acidic residues" evidence="9">
    <location>
        <begin position="371"/>
        <end position="382"/>
    </location>
</feature>
<dbReference type="Gene3D" id="1.10.10.60">
    <property type="entry name" value="Homeodomain-like"/>
    <property type="match status" value="2"/>
</dbReference>
<evidence type="ECO:0000313" key="11">
    <source>
        <dbReference type="EMBL" id="CAI5758989.1"/>
    </source>
</evidence>
<name>A0A9W4TV99_9ASCO</name>
<keyword evidence="7 8" id="KW-0539">Nucleus</keyword>
<feature type="region of interest" description="Disordered" evidence="9">
    <location>
        <begin position="355"/>
        <end position="420"/>
    </location>
</feature>
<dbReference type="Pfam" id="PF09197">
    <property type="entry name" value="Rap1-DNA-bind"/>
    <property type="match status" value="1"/>
</dbReference>
<dbReference type="GO" id="GO:0031848">
    <property type="term" value="P:protection from non-homologous end joining at telomere"/>
    <property type="evidence" value="ECO:0007669"/>
    <property type="project" value="TreeGrafter"/>
</dbReference>
<dbReference type="InterPro" id="IPR021661">
    <property type="entry name" value="Rap1_C"/>
</dbReference>
<dbReference type="OrthoDB" id="435460at2759"/>
<keyword evidence="12" id="KW-1185">Reference proteome</keyword>
<dbReference type="GO" id="GO:0010833">
    <property type="term" value="P:telomere maintenance via telomere lengthening"/>
    <property type="evidence" value="ECO:0007669"/>
    <property type="project" value="UniProtKB-UniRule"/>
</dbReference>
<dbReference type="InterPro" id="IPR015280">
    <property type="entry name" value="Rap1_DNA-bd"/>
</dbReference>
<dbReference type="PANTHER" id="PTHR16466">
    <property type="entry name" value="TELOMERE REPEAT-BINDING FACTOR 2-INTERACTING PROTEIN 1"/>
    <property type="match status" value="1"/>
</dbReference>
<evidence type="ECO:0000313" key="12">
    <source>
        <dbReference type="Proteomes" id="UP001152885"/>
    </source>
</evidence>
<dbReference type="CDD" id="cd11655">
    <property type="entry name" value="rap1_myb-like"/>
    <property type="match status" value="2"/>
</dbReference>
<comment type="similarity">
    <text evidence="1 8">Belongs to the RAP1 family.</text>
</comment>
<evidence type="ECO:0000256" key="1">
    <source>
        <dbReference type="ARBA" id="ARBA00010467"/>
    </source>
</evidence>
<dbReference type="Pfam" id="PF16589">
    <property type="entry name" value="BRCT_2"/>
    <property type="match status" value="1"/>
</dbReference>
<gene>
    <name evidence="11" type="ORF">CANVERA_P3498</name>
</gene>
<keyword evidence="2 8" id="KW-0158">Chromosome</keyword>
<protein>
    <recommendedName>
        <fullName evidence="8">DNA-binding protein RAP1</fullName>
    </recommendedName>
</protein>
<dbReference type="EMBL" id="CANTUO010000003">
    <property type="protein sequence ID" value="CAI5758989.1"/>
    <property type="molecule type" value="Genomic_DNA"/>
</dbReference>
<dbReference type="PANTHER" id="PTHR16466:SF6">
    <property type="entry name" value="TELOMERIC REPEAT-BINDING FACTOR 2-INTERACTING PROTEIN 1"/>
    <property type="match status" value="1"/>
</dbReference>
<evidence type="ECO:0000256" key="3">
    <source>
        <dbReference type="ARBA" id="ARBA00022895"/>
    </source>
</evidence>
<evidence type="ECO:0000256" key="9">
    <source>
        <dbReference type="SAM" id="MobiDB-lite"/>
    </source>
</evidence>
<keyword evidence="3 8" id="KW-0779">Telomere</keyword>
<comment type="function">
    <text evidence="8">Involved in the regulation of telomere length, clustering and has a specific role in telomere position effect (TPE).</text>
</comment>
<feature type="domain" description="BRCT" evidence="10">
    <location>
        <begin position="73"/>
        <end position="143"/>
    </location>
</feature>
<dbReference type="PROSITE" id="PS50172">
    <property type="entry name" value="BRCT"/>
    <property type="match status" value="1"/>
</dbReference>
<organism evidence="11 12">
    <name type="scientific">Candida verbasci</name>
    <dbReference type="NCBI Taxonomy" id="1227364"/>
    <lineage>
        <taxon>Eukaryota</taxon>
        <taxon>Fungi</taxon>
        <taxon>Dikarya</taxon>
        <taxon>Ascomycota</taxon>
        <taxon>Saccharomycotina</taxon>
        <taxon>Pichiomycetes</taxon>
        <taxon>Debaryomycetaceae</taxon>
        <taxon>Candida/Lodderomyces clade</taxon>
        <taxon>Candida</taxon>
    </lineage>
</organism>
<feature type="region of interest" description="Disordered" evidence="9">
    <location>
        <begin position="30"/>
        <end position="55"/>
    </location>
</feature>
<comment type="subcellular location">
    <subcellularLocation>
        <location evidence="8">Nucleus</location>
    </subcellularLocation>
    <subcellularLocation>
        <location evidence="8">Chromosome</location>
        <location evidence="8">Telomere</location>
    </subcellularLocation>
</comment>
<dbReference type="GO" id="GO:0042162">
    <property type="term" value="F:telomeric DNA binding"/>
    <property type="evidence" value="ECO:0007669"/>
    <property type="project" value="TreeGrafter"/>
</dbReference>